<comment type="caution">
    <text evidence="2">The sequence shown here is derived from an EMBL/GenBank/DDBJ whole genome shotgun (WGS) entry which is preliminary data.</text>
</comment>
<protein>
    <submittedName>
        <fullName evidence="2">Uncharacterized protein</fullName>
    </submittedName>
</protein>
<name>A0A813GN39_POLGL</name>
<accession>A0A813GN39</accession>
<keyword evidence="3" id="KW-1185">Reference proteome</keyword>
<evidence type="ECO:0000256" key="1">
    <source>
        <dbReference type="SAM" id="MobiDB-lite"/>
    </source>
</evidence>
<dbReference type="Proteomes" id="UP000654075">
    <property type="component" value="Unassembled WGS sequence"/>
</dbReference>
<dbReference type="EMBL" id="CAJNNV010028965">
    <property type="protein sequence ID" value="CAE8626402.1"/>
    <property type="molecule type" value="Genomic_DNA"/>
</dbReference>
<reference evidence="2" key="1">
    <citation type="submission" date="2021-02" db="EMBL/GenBank/DDBJ databases">
        <authorList>
            <person name="Dougan E. K."/>
            <person name="Rhodes N."/>
            <person name="Thang M."/>
            <person name="Chan C."/>
        </authorList>
    </citation>
    <scope>NUCLEOTIDE SEQUENCE</scope>
</reference>
<proteinExistence type="predicted"/>
<gene>
    <name evidence="2" type="ORF">PGLA1383_LOCUS43334</name>
</gene>
<evidence type="ECO:0000313" key="2">
    <source>
        <dbReference type="EMBL" id="CAE8626402.1"/>
    </source>
</evidence>
<feature type="compositionally biased region" description="Low complexity" evidence="1">
    <location>
        <begin position="334"/>
        <end position="351"/>
    </location>
</feature>
<dbReference type="AlphaFoldDB" id="A0A813GN39"/>
<sequence length="999" mass="106967">MASATLESAAVFQSRATALGLTGPEVAVLQTSGFDTFAGFAFAVNYVPGQADDAEFLRLCAVVCGGAGPAPGGRVSVLRRLFFESYTLAASDMRSRIDGSQSDTPRKLAAPERAVRYREQVRRLPGLTLRGELDVSHQLVDLCIAMHEEDVLRYVELSACTKHEQELKGIKLDESLKIQGNGTLRVDCGEPALLSNINTDLHMKYALQRRALAFDQARIVTFSVMEAWSETLLRAYMSDPPAGYARVSVEQLFRADRELFRFMQENTRDGIRMTLAGALPCDAAMTAASSNTSVCFLLLPLAATGGAGRPFATAAASGFGAAAAKAPGVPGPVAPAGSGKRALRKQAAQTAKKAKGGGKGKPEGKSKKGASTMPVELAGMASRTAADKPICWTYNLASGSPHAMLFARCKETHSLQEHAERPDGRGERKRVIFSDDECAAVVASPFLSSAVGCPSPASLNPSRRALPAQKLGGVPCDRLYTFELCAGSAGLTAQLRRVGFVATAFDHSRNRHCARVPVVSLDLTLPRAQDLIFDLVKSGRVVYIHVAPPCGTATKARERPVPAAQQRPLRSALHPGGLPSLAGLDKAKVDSANCLYEFCAELCRRCLLLDIAFSVGNPASSYLWELSAFRVLLADSRVHSVVFHQCMHGGERDALRRWMSNMDSFKPLAVRCDGKHKHKPWGARFQDGKWCYATADEAAYPELLCKRVAEAVKAHALAAGAVPGAPLPASLCPVSDDVKLLSKQRAAASGKLPHGRLLPQFIPEFKVTMTVRVEAASVFAKLQTLAATGKRLISSALAAELPTLPVGAKVLELSPFSEEGEAGAHSRPGGTVKLGIFWSKLEFVDKARKLVHPFDGPTFAGDELLEAVFELLTFGPEAIASKRLNFMKWYKALACELQPREDAAHAALPSCKQKVCAGKRFLLLQQMASDAGYPDSGLAAAGLGGVKLTGTAQATGAFPAFSRPPVMPRGLAIDFFQSKRLNSESNSTDIEIREKINSD</sequence>
<evidence type="ECO:0000313" key="3">
    <source>
        <dbReference type="Proteomes" id="UP000654075"/>
    </source>
</evidence>
<feature type="region of interest" description="Disordered" evidence="1">
    <location>
        <begin position="327"/>
        <end position="371"/>
    </location>
</feature>
<dbReference type="OrthoDB" id="440877at2759"/>
<organism evidence="2 3">
    <name type="scientific">Polarella glacialis</name>
    <name type="common">Dinoflagellate</name>
    <dbReference type="NCBI Taxonomy" id="89957"/>
    <lineage>
        <taxon>Eukaryota</taxon>
        <taxon>Sar</taxon>
        <taxon>Alveolata</taxon>
        <taxon>Dinophyceae</taxon>
        <taxon>Suessiales</taxon>
        <taxon>Suessiaceae</taxon>
        <taxon>Polarella</taxon>
    </lineage>
</organism>